<organism evidence="2 3">
    <name type="scientific">Amylocarpus encephaloides</name>
    <dbReference type="NCBI Taxonomy" id="45428"/>
    <lineage>
        <taxon>Eukaryota</taxon>
        <taxon>Fungi</taxon>
        <taxon>Dikarya</taxon>
        <taxon>Ascomycota</taxon>
        <taxon>Pezizomycotina</taxon>
        <taxon>Leotiomycetes</taxon>
        <taxon>Helotiales</taxon>
        <taxon>Helotiales incertae sedis</taxon>
        <taxon>Amylocarpus</taxon>
    </lineage>
</organism>
<feature type="non-terminal residue" evidence="2">
    <location>
        <position position="1"/>
    </location>
</feature>
<dbReference type="EMBL" id="MU251636">
    <property type="protein sequence ID" value="KAG9230903.1"/>
    <property type="molecule type" value="Genomic_DNA"/>
</dbReference>
<dbReference type="AlphaFoldDB" id="A0A9P7YBL7"/>
<dbReference type="Proteomes" id="UP000824998">
    <property type="component" value="Unassembled WGS sequence"/>
</dbReference>
<accession>A0A9P7YBL7</accession>
<dbReference type="InterPro" id="IPR046497">
    <property type="entry name" value="DUF6590"/>
</dbReference>
<protein>
    <recommendedName>
        <fullName evidence="1">DUF6590 domain-containing protein</fullName>
    </recommendedName>
</protein>
<feature type="domain" description="DUF6590" evidence="1">
    <location>
        <begin position="1"/>
        <end position="145"/>
    </location>
</feature>
<feature type="non-terminal residue" evidence="2">
    <location>
        <position position="146"/>
    </location>
</feature>
<dbReference type="Pfam" id="PF20233">
    <property type="entry name" value="DUF6590"/>
    <property type="match status" value="1"/>
</dbReference>
<evidence type="ECO:0000313" key="3">
    <source>
        <dbReference type="Proteomes" id="UP000824998"/>
    </source>
</evidence>
<evidence type="ECO:0000259" key="1">
    <source>
        <dbReference type="Pfam" id="PF20233"/>
    </source>
</evidence>
<sequence>VFKVLWSEPKGNNINKGSAQTVTEYTKRVGNPGESEQYAKVRRFVIAKVWNGHCTCLTINSYGQQGTTKRGVHPDDHAIIHTTKNAISLPGENLKKAPIRMKPAHARHDLSKESRLNYAKIYTVECNVKVWFIGEIYKDSIHRLVT</sequence>
<gene>
    <name evidence="2" type="ORF">BJ875DRAFT_352695</name>
</gene>
<evidence type="ECO:0000313" key="2">
    <source>
        <dbReference type="EMBL" id="KAG9230903.1"/>
    </source>
</evidence>
<dbReference type="OrthoDB" id="3559580at2759"/>
<comment type="caution">
    <text evidence="2">The sequence shown here is derived from an EMBL/GenBank/DDBJ whole genome shotgun (WGS) entry which is preliminary data.</text>
</comment>
<reference evidence="2" key="1">
    <citation type="journal article" date="2021" name="IMA Fungus">
        <title>Genomic characterization of three marine fungi, including Emericellopsis atlantica sp. nov. with signatures of a generalist lifestyle and marine biomass degradation.</title>
        <authorList>
            <person name="Hagestad O.C."/>
            <person name="Hou L."/>
            <person name="Andersen J.H."/>
            <person name="Hansen E.H."/>
            <person name="Altermark B."/>
            <person name="Li C."/>
            <person name="Kuhnert E."/>
            <person name="Cox R.J."/>
            <person name="Crous P.W."/>
            <person name="Spatafora J.W."/>
            <person name="Lail K."/>
            <person name="Amirebrahimi M."/>
            <person name="Lipzen A."/>
            <person name="Pangilinan J."/>
            <person name="Andreopoulos W."/>
            <person name="Hayes R.D."/>
            <person name="Ng V."/>
            <person name="Grigoriev I.V."/>
            <person name="Jackson S.A."/>
            <person name="Sutton T.D.S."/>
            <person name="Dobson A.D.W."/>
            <person name="Rama T."/>
        </authorList>
    </citation>
    <scope>NUCLEOTIDE SEQUENCE</scope>
    <source>
        <strain evidence="2">TRa018bII</strain>
    </source>
</reference>
<name>A0A9P7YBL7_9HELO</name>
<keyword evidence="3" id="KW-1185">Reference proteome</keyword>
<proteinExistence type="predicted"/>